<accession>A0ABX8AS91</accession>
<dbReference type="InterPro" id="IPR036614">
    <property type="entry name" value="RusA-like_sf"/>
</dbReference>
<dbReference type="SUPFAM" id="SSF103084">
    <property type="entry name" value="Holliday junction resolvase RusA"/>
    <property type="match status" value="1"/>
</dbReference>
<keyword evidence="2" id="KW-1185">Reference proteome</keyword>
<protein>
    <submittedName>
        <fullName evidence="1">RusA family crossover junction endodeoxyribonuclease</fullName>
        <ecNumber evidence="1">3.1.22.4</ecNumber>
    </submittedName>
</protein>
<proteinExistence type="predicted"/>
<dbReference type="EC" id="3.1.22.4" evidence="1"/>
<keyword evidence="1" id="KW-0378">Hydrolase</keyword>
<reference evidence="1 2" key="1">
    <citation type="journal article" date="2021" name="Angew. Chem. Int. Ed. Engl.">
        <title>A novel family of nonribosomal peptides modulate collective behavior in Pseudovibrio bacteria isolated from marine sponges.</title>
        <authorList>
            <person name="Ioca L.P."/>
            <person name="Dai Y."/>
            <person name="Kunakom S."/>
            <person name="Diaz-Espinosa J."/>
            <person name="Krunic A."/>
            <person name="Crnkovic C.M."/>
            <person name="Orjala J."/>
            <person name="Sanchez L.M."/>
            <person name="Ferreira A.G."/>
            <person name="Berlinck R.G.S."/>
            <person name="Eustaquio A.S."/>
        </authorList>
    </citation>
    <scope>NUCLEOTIDE SEQUENCE [LARGE SCALE GENOMIC DNA]</scope>
    <source>
        <strain evidence="1 2">Ab134</strain>
    </source>
</reference>
<dbReference type="Proteomes" id="UP000680706">
    <property type="component" value="Chromosome"/>
</dbReference>
<evidence type="ECO:0000313" key="2">
    <source>
        <dbReference type="Proteomes" id="UP000680706"/>
    </source>
</evidence>
<sequence length="137" mass="15829">MEIDFPIEFLVKGTPVSLQAKRAEAREEWKEIVKAASTTAIETPHMVSDKILAVTIYYFPEEAMQGDIDNIVKPILDALNRHIYFDDNQVERLVVQKFEPDRVFEFQNVTQTLQDALEGKPPVLYIKISDNPHEELR</sequence>
<dbReference type="Pfam" id="PF05866">
    <property type="entry name" value="RusA"/>
    <property type="match status" value="1"/>
</dbReference>
<dbReference type="Gene3D" id="3.30.1330.70">
    <property type="entry name" value="Holliday junction resolvase RusA"/>
    <property type="match status" value="1"/>
</dbReference>
<evidence type="ECO:0000313" key="1">
    <source>
        <dbReference type="EMBL" id="QUS57982.1"/>
    </source>
</evidence>
<dbReference type="GO" id="GO:0016787">
    <property type="term" value="F:hydrolase activity"/>
    <property type="evidence" value="ECO:0007669"/>
    <property type="project" value="UniProtKB-KW"/>
</dbReference>
<organism evidence="1 2">
    <name type="scientific">Pseudovibrio brasiliensis</name>
    <dbReference type="NCBI Taxonomy" id="1898042"/>
    <lineage>
        <taxon>Bacteria</taxon>
        <taxon>Pseudomonadati</taxon>
        <taxon>Pseudomonadota</taxon>
        <taxon>Alphaproteobacteria</taxon>
        <taxon>Hyphomicrobiales</taxon>
        <taxon>Stappiaceae</taxon>
        <taxon>Pseudovibrio</taxon>
    </lineage>
</organism>
<dbReference type="InterPro" id="IPR008822">
    <property type="entry name" value="Endonuclease_RusA-like"/>
</dbReference>
<dbReference type="EMBL" id="CP074126">
    <property type="protein sequence ID" value="QUS57982.1"/>
    <property type="molecule type" value="Genomic_DNA"/>
</dbReference>
<name>A0ABX8AS91_9HYPH</name>
<gene>
    <name evidence="1" type="ORF">KGB56_07225</name>
</gene>